<evidence type="ECO:0000313" key="3">
    <source>
        <dbReference type="EMBL" id="MFF4026952.1"/>
    </source>
</evidence>
<evidence type="ECO:0000256" key="1">
    <source>
        <dbReference type="SAM" id="MobiDB-lite"/>
    </source>
</evidence>
<feature type="region of interest" description="Disordered" evidence="1">
    <location>
        <begin position="93"/>
        <end position="115"/>
    </location>
</feature>
<reference evidence="3 4" key="1">
    <citation type="submission" date="2024-10" db="EMBL/GenBank/DDBJ databases">
        <title>The Natural Products Discovery Center: Release of the First 8490 Sequenced Strains for Exploring Actinobacteria Biosynthetic Diversity.</title>
        <authorList>
            <person name="Kalkreuter E."/>
            <person name="Kautsar S.A."/>
            <person name="Yang D."/>
            <person name="Bader C.D."/>
            <person name="Teijaro C.N."/>
            <person name="Fluegel L."/>
            <person name="Davis C.M."/>
            <person name="Simpson J.R."/>
            <person name="Lauterbach L."/>
            <person name="Steele A.D."/>
            <person name="Gui C."/>
            <person name="Meng S."/>
            <person name="Li G."/>
            <person name="Viehrig K."/>
            <person name="Ye F."/>
            <person name="Su P."/>
            <person name="Kiefer A.F."/>
            <person name="Nichols A."/>
            <person name="Cepeda A.J."/>
            <person name="Yan W."/>
            <person name="Fan B."/>
            <person name="Jiang Y."/>
            <person name="Adhikari A."/>
            <person name="Zheng C.-J."/>
            <person name="Schuster L."/>
            <person name="Cowan T.M."/>
            <person name="Smanski M.J."/>
            <person name="Chevrette M.G."/>
            <person name="De Carvalho L.P.S."/>
            <person name="Shen B."/>
        </authorList>
    </citation>
    <scope>NUCLEOTIDE SEQUENCE [LARGE SCALE GENOMIC DNA]</scope>
    <source>
        <strain evidence="3 4">NPDC001867</strain>
    </source>
</reference>
<gene>
    <name evidence="3" type="ORF">ACFYY5_29290</name>
</gene>
<dbReference type="InterPro" id="IPR034768">
    <property type="entry name" value="4FE4S_WBL"/>
</dbReference>
<comment type="caution">
    <text evidence="3">The sequence shown here is derived from an EMBL/GenBank/DDBJ whole genome shotgun (WGS) entry which is preliminary data.</text>
</comment>
<dbReference type="PROSITE" id="PS51674">
    <property type="entry name" value="4FE4S_WBL"/>
    <property type="match status" value="1"/>
</dbReference>
<dbReference type="Proteomes" id="UP001602089">
    <property type="component" value="Unassembled WGS sequence"/>
</dbReference>
<dbReference type="RefSeq" id="WP_387132008.1">
    <property type="nucleotide sequence ID" value="NZ_JBIATK010000012.1"/>
</dbReference>
<accession>A0ABW6TNY6</accession>
<evidence type="ECO:0000259" key="2">
    <source>
        <dbReference type="PROSITE" id="PS51674"/>
    </source>
</evidence>
<dbReference type="EMBL" id="JBIATK010000012">
    <property type="protein sequence ID" value="MFF4026952.1"/>
    <property type="molecule type" value="Genomic_DNA"/>
</dbReference>
<proteinExistence type="predicted"/>
<name>A0ABW6TNY6_9NOCA</name>
<keyword evidence="4" id="KW-1185">Reference proteome</keyword>
<protein>
    <recommendedName>
        <fullName evidence="2">4Fe-4S Wbl-type domain-containing protein</fullName>
    </recommendedName>
</protein>
<organism evidence="3 4">
    <name type="scientific">Nocardia elegans</name>
    <dbReference type="NCBI Taxonomy" id="300029"/>
    <lineage>
        <taxon>Bacteria</taxon>
        <taxon>Bacillati</taxon>
        <taxon>Actinomycetota</taxon>
        <taxon>Actinomycetes</taxon>
        <taxon>Mycobacteriales</taxon>
        <taxon>Nocardiaceae</taxon>
        <taxon>Nocardia</taxon>
    </lineage>
</organism>
<sequence length="115" mass="12851">MTGTWRFGDGNPFAGAPCTSELSKQWQKAHRGASQWDYQVDRESESARRQRLLRAQRLCGDCGAKLACLGIRSELVREYNHPVAGVWGGRIFGDGQEKRPDTAQQALMPREDMAA</sequence>
<feature type="domain" description="4Fe-4S Wbl-type" evidence="2">
    <location>
        <begin position="17"/>
        <end position="97"/>
    </location>
</feature>
<evidence type="ECO:0000313" key="4">
    <source>
        <dbReference type="Proteomes" id="UP001602089"/>
    </source>
</evidence>